<dbReference type="InterPro" id="IPR000008">
    <property type="entry name" value="C2_dom"/>
</dbReference>
<organism evidence="2 3">
    <name type="scientific">Streblomastix strix</name>
    <dbReference type="NCBI Taxonomy" id="222440"/>
    <lineage>
        <taxon>Eukaryota</taxon>
        <taxon>Metamonada</taxon>
        <taxon>Preaxostyla</taxon>
        <taxon>Oxymonadida</taxon>
        <taxon>Streblomastigidae</taxon>
        <taxon>Streblomastix</taxon>
    </lineage>
</organism>
<proteinExistence type="predicted"/>
<reference evidence="2 3" key="1">
    <citation type="submission" date="2019-03" db="EMBL/GenBank/DDBJ databases">
        <title>Single cell metagenomics reveals metabolic interactions within the superorganism composed of flagellate Streblomastix strix and complex community of Bacteroidetes bacteria on its surface.</title>
        <authorList>
            <person name="Treitli S.C."/>
            <person name="Kolisko M."/>
            <person name="Husnik F."/>
            <person name="Keeling P."/>
            <person name="Hampl V."/>
        </authorList>
    </citation>
    <scope>NUCLEOTIDE SEQUENCE [LARGE SCALE GENOMIC DNA]</scope>
    <source>
        <strain evidence="2">ST1C</strain>
    </source>
</reference>
<name>A0A5J4VA12_9EUKA</name>
<evidence type="ECO:0000313" key="3">
    <source>
        <dbReference type="Proteomes" id="UP000324800"/>
    </source>
</evidence>
<evidence type="ECO:0000313" key="2">
    <source>
        <dbReference type="EMBL" id="KAA6379419.1"/>
    </source>
</evidence>
<dbReference type="Proteomes" id="UP000324800">
    <property type="component" value="Unassembled WGS sequence"/>
</dbReference>
<dbReference type="EMBL" id="SNRW01008505">
    <property type="protein sequence ID" value="KAA6379419.1"/>
    <property type="molecule type" value="Genomic_DNA"/>
</dbReference>
<comment type="caution">
    <text evidence="2">The sequence shown here is derived from an EMBL/GenBank/DDBJ whole genome shotgun (WGS) entry which is preliminary data.</text>
</comment>
<evidence type="ECO:0000259" key="1">
    <source>
        <dbReference type="PROSITE" id="PS50004"/>
    </source>
</evidence>
<dbReference type="AlphaFoldDB" id="A0A5J4VA12"/>
<feature type="domain" description="C2" evidence="1">
    <location>
        <begin position="24"/>
        <end position="154"/>
    </location>
</feature>
<dbReference type="OrthoDB" id="270970at2759"/>
<protein>
    <recommendedName>
        <fullName evidence="1">C2 domain-containing protein</fullName>
    </recommendedName>
</protein>
<dbReference type="InterPro" id="IPR035892">
    <property type="entry name" value="C2_domain_sf"/>
</dbReference>
<accession>A0A5J4VA12</accession>
<dbReference type="PROSITE" id="PS50004">
    <property type="entry name" value="C2"/>
    <property type="match status" value="1"/>
</dbReference>
<dbReference type="SUPFAM" id="SSF49562">
    <property type="entry name" value="C2 domain (Calcium/lipid-binding domain, CaLB)"/>
    <property type="match status" value="1"/>
</dbReference>
<dbReference type="CDD" id="cd00030">
    <property type="entry name" value="C2"/>
    <property type="match status" value="1"/>
</dbReference>
<gene>
    <name evidence="2" type="ORF">EZS28_025053</name>
</gene>
<sequence>MIYKPIDQRLKVRRNAMLESLKRKKAQQPTNIGMEMSSYDFVKGAVILKNINIRNISKKYIDDSKDIYVLIIIGTKEKKSQIMKSSESIQMNENIFIEFDPDEMKERNLFIEVWVKKDQWWDESDEKNRFEFLGGVAIEFLEFYNKPQRCHLQLNADTVIEKDEVVGDISLDIVYLPDKQ</sequence>
<dbReference type="Gene3D" id="2.60.40.150">
    <property type="entry name" value="C2 domain"/>
    <property type="match status" value="1"/>
</dbReference>